<feature type="transmembrane region" description="Helical" evidence="6">
    <location>
        <begin position="357"/>
        <end position="377"/>
    </location>
</feature>
<proteinExistence type="predicted"/>
<name>A0A7G1Q901_9GAMM</name>
<feature type="domain" description="MacB-like periplasmic core" evidence="8">
    <location>
        <begin position="19"/>
        <end position="227"/>
    </location>
</feature>
<keyword evidence="10" id="KW-1185">Reference proteome</keyword>
<feature type="transmembrane region" description="Helical" evidence="6">
    <location>
        <begin position="20"/>
        <end position="43"/>
    </location>
</feature>
<evidence type="ECO:0000256" key="3">
    <source>
        <dbReference type="ARBA" id="ARBA00022692"/>
    </source>
</evidence>
<accession>A0A7G1Q901</accession>
<keyword evidence="5 6" id="KW-0472">Membrane</keyword>
<dbReference type="EMBL" id="LR778175">
    <property type="protein sequence ID" value="CAB1275413.1"/>
    <property type="molecule type" value="Genomic_DNA"/>
</dbReference>
<evidence type="ECO:0008006" key="11">
    <source>
        <dbReference type="Google" id="ProtNLM"/>
    </source>
</evidence>
<dbReference type="AlphaFoldDB" id="A0A7G1Q901"/>
<evidence type="ECO:0000259" key="8">
    <source>
        <dbReference type="Pfam" id="PF12704"/>
    </source>
</evidence>
<evidence type="ECO:0000256" key="5">
    <source>
        <dbReference type="ARBA" id="ARBA00023136"/>
    </source>
</evidence>
<dbReference type="Proteomes" id="UP000516072">
    <property type="component" value="Chromosome"/>
</dbReference>
<dbReference type="KEGG" id="ntg:NSCAC_0654"/>
<feature type="domain" description="ABC3 transporter permease C-terminal" evidence="7">
    <location>
        <begin position="260"/>
        <end position="381"/>
    </location>
</feature>
<dbReference type="InterPro" id="IPR050250">
    <property type="entry name" value="Macrolide_Exporter_MacB"/>
</dbReference>
<dbReference type="Pfam" id="PF12704">
    <property type="entry name" value="MacB_PCD"/>
    <property type="match status" value="1"/>
</dbReference>
<evidence type="ECO:0000256" key="4">
    <source>
        <dbReference type="ARBA" id="ARBA00022989"/>
    </source>
</evidence>
<feature type="transmembrane region" description="Helical" evidence="6">
    <location>
        <begin position="256"/>
        <end position="281"/>
    </location>
</feature>
<feature type="transmembrane region" description="Helical" evidence="6">
    <location>
        <begin position="301"/>
        <end position="327"/>
    </location>
</feature>
<comment type="subcellular location">
    <subcellularLocation>
        <location evidence="1">Cell membrane</location>
        <topology evidence="1">Multi-pass membrane protein</topology>
    </subcellularLocation>
</comment>
<keyword evidence="4 6" id="KW-1133">Transmembrane helix</keyword>
<evidence type="ECO:0000313" key="9">
    <source>
        <dbReference type="EMBL" id="CAB1275413.1"/>
    </source>
</evidence>
<evidence type="ECO:0000259" key="7">
    <source>
        <dbReference type="Pfam" id="PF02687"/>
    </source>
</evidence>
<evidence type="ECO:0000256" key="6">
    <source>
        <dbReference type="SAM" id="Phobius"/>
    </source>
</evidence>
<dbReference type="GO" id="GO:0005886">
    <property type="term" value="C:plasma membrane"/>
    <property type="evidence" value="ECO:0007669"/>
    <property type="project" value="UniProtKB-SubCell"/>
</dbReference>
<evidence type="ECO:0000313" key="10">
    <source>
        <dbReference type="Proteomes" id="UP000516072"/>
    </source>
</evidence>
<dbReference type="GO" id="GO:0022857">
    <property type="term" value="F:transmembrane transporter activity"/>
    <property type="evidence" value="ECO:0007669"/>
    <property type="project" value="TreeGrafter"/>
</dbReference>
<dbReference type="InterPro" id="IPR025857">
    <property type="entry name" value="MacB_PCD"/>
</dbReference>
<reference evidence="9 10" key="1">
    <citation type="submission" date="2020-03" db="EMBL/GenBank/DDBJ databases">
        <authorList>
            <person name="Picone N."/>
        </authorList>
    </citation>
    <scope>NUCLEOTIDE SEQUENCE [LARGE SCALE GENOMIC DNA]</scope>
    <source>
        <strain evidence="9">NSCAC1</strain>
    </source>
</reference>
<dbReference type="PANTHER" id="PTHR30572">
    <property type="entry name" value="MEMBRANE COMPONENT OF TRANSPORTER-RELATED"/>
    <property type="match status" value="1"/>
</dbReference>
<keyword evidence="3 6" id="KW-0812">Transmembrane</keyword>
<dbReference type="RefSeq" id="WP_197744987.1">
    <property type="nucleotide sequence ID" value="NZ_LR778175.1"/>
</dbReference>
<dbReference type="PANTHER" id="PTHR30572:SF15">
    <property type="entry name" value="ABC TRANSPORTER PERMEASE"/>
    <property type="match status" value="1"/>
</dbReference>
<evidence type="ECO:0000256" key="2">
    <source>
        <dbReference type="ARBA" id="ARBA00022475"/>
    </source>
</evidence>
<organism evidence="9 10">
    <name type="scientific">Candidatus Nitrosacidococcus tergens</name>
    <dbReference type="NCBI Taxonomy" id="553981"/>
    <lineage>
        <taxon>Bacteria</taxon>
        <taxon>Pseudomonadati</taxon>
        <taxon>Pseudomonadota</taxon>
        <taxon>Gammaproteobacteria</taxon>
        <taxon>Chromatiales</taxon>
        <taxon>Chromatiaceae</taxon>
        <taxon>Candidatus Nitrosacidococcus</taxon>
    </lineage>
</organism>
<dbReference type="InterPro" id="IPR003838">
    <property type="entry name" value="ABC3_permease_C"/>
</dbReference>
<keyword evidence="2" id="KW-1003">Cell membrane</keyword>
<gene>
    <name evidence="9" type="ORF">NSCAC_0654</name>
</gene>
<evidence type="ECO:0000256" key="1">
    <source>
        <dbReference type="ARBA" id="ARBA00004651"/>
    </source>
</evidence>
<protein>
    <recommendedName>
        <fullName evidence="11">Multidrug ABC transporter permease</fullName>
    </recommendedName>
</protein>
<sequence>MKIPFIYIIRNLWTRKLTTLLTAIGMSLVVFVFTTVLMLSAGLKETLVATGSPDNMIVLRHAAETEVQSTIDREQAGIITSLPKIAYDSQGEGLISKELIVLIVLPKKMTGKPSNVTVRGISSAGLALRPQIRLVEGRMFRPGASEVIVGNKLAESFSHTHVGDKIHLGMNEWTIVGIFDGGKTGFSSEVWGDVNQLMQAFRRNAYSSIIFKLADPNAFEQTKTLLESDQRLTILAKREITFYAEQSEMMSRFLKVLGISLSIIFSIGAMIGAMITMYASVANRTIEIGTLRALGFPRSSILSAFLLESLALSLIGGAIGLFIASFMQFFTISTMNWQTFSELAFSFILTEKIMEQAIIFSLFMGLLGGFLPAVRAARMNIVDSLRSA</sequence>
<dbReference type="Pfam" id="PF02687">
    <property type="entry name" value="FtsX"/>
    <property type="match status" value="1"/>
</dbReference>